<keyword evidence="8 9" id="KW-0472">Membrane</keyword>
<dbReference type="NCBIfam" id="NF000282">
    <property type="entry name" value="RND_permease_1"/>
    <property type="match status" value="1"/>
</dbReference>
<feature type="compositionally biased region" description="Low complexity" evidence="10">
    <location>
        <begin position="1053"/>
        <end position="1073"/>
    </location>
</feature>
<dbReference type="Gene3D" id="1.20.1640.10">
    <property type="entry name" value="Multidrug efflux transporter AcrB transmembrane domain"/>
    <property type="match status" value="2"/>
</dbReference>
<feature type="transmembrane region" description="Helical" evidence="9">
    <location>
        <begin position="933"/>
        <end position="956"/>
    </location>
</feature>
<evidence type="ECO:0000256" key="8">
    <source>
        <dbReference type="ARBA" id="ARBA00023136"/>
    </source>
</evidence>
<dbReference type="InterPro" id="IPR000731">
    <property type="entry name" value="SSD"/>
</dbReference>
<organism evidence="12 13">
    <name type="scientific">Bordetella genomosp. 8</name>
    <dbReference type="NCBI Taxonomy" id="1416806"/>
    <lineage>
        <taxon>Bacteria</taxon>
        <taxon>Pseudomonadati</taxon>
        <taxon>Pseudomonadota</taxon>
        <taxon>Betaproteobacteria</taxon>
        <taxon>Burkholderiales</taxon>
        <taxon>Alcaligenaceae</taxon>
        <taxon>Bordetella</taxon>
    </lineage>
</organism>
<dbReference type="SUPFAM" id="SSF82866">
    <property type="entry name" value="Multidrug efflux transporter AcrB transmembrane domain"/>
    <property type="match status" value="2"/>
</dbReference>
<dbReference type="FunFam" id="3.30.70.1430:FF:000001">
    <property type="entry name" value="Efflux pump membrane transporter"/>
    <property type="match status" value="1"/>
</dbReference>
<feature type="transmembrane region" description="Helical" evidence="9">
    <location>
        <begin position="369"/>
        <end position="389"/>
    </location>
</feature>
<dbReference type="InterPro" id="IPR027463">
    <property type="entry name" value="AcrB_DN_DC_subdom"/>
</dbReference>
<sequence>MNISKFFIDRPIFAGVLSVLILLAGILAMFQLPISEYPEVVPPSVVVHAQYPGANPKVIAETVAAPLEEQINGVENMLYMQAQANSDGNMTLTVYFKLGVDPDKAQQLVQNRVSQALPRLPDDVQRLGVTTAKSSPTLTLVVHLISPDNRYDMTYLRNYAVLNVKDRLSRITGVGDVQLWGSGDYSMRIWLDPQKVAQLGMTATDVVNAIREQNVQVAAGVIGQSPTMSNVPLQLNVNTQGRLASEEEFKNIILKTSPDGGVVRLSDVARVELDAAEYGLRSLLDNKPAVALGIMQAPGANALDVSAQVRAAMKELSADFPPSVKYDVVYDPTQFVRASIEAVVHTLLEAIALVVIVVIVFLQTWRASLIPLLAVPVSIIGTFSLLLAFGYSINALSLFGMVLAIGIVVDDAIVVVENVERNIAAGLSPRDATYRAMREVSGPIIAIAATLAAVFVPLAFMTGLTGQFYKQFAMTITISTVISAFNSLTLSPALAALLLKGHDAEPDWLTRAMNKVLGRFFAWFNRVFNRASEGYSSNVGGVMKRKSVSLVVYAILLAGTVGISYIVPGGFVPAQDKQYLVGFAQLPTGASLDRTEDVIRRMGDIAMKEPGVDHAVSFPGLSINGFTNSSSAGIVFVTLKPFEERVAAGLPADKIAASLNQKFGGVKDAFIAVFPPPPVMGLGTLGGFKLQIEDRGALGYEALDRATQAFVAAAAKAPELGPSFSNYQINVPQLDVDLDRVKAKQLGVRVTDVFDTMQIYLGSLYVNDFNRFGRVFQVRAQADAPFRARAEDIGLLKTRNAAGDMVPLSSLVRVTQTYGPEMVVRYNGYTAADINGGPAPGYSSDQAKEAAERIAAETLPRGIKFEWTDLTYQQILAGNAGIWVFPISVLLVFLVLAAMYESLTLPLAVILIVPMSILAALAGVWLTRGDNNIFTQIGLMVLVGLACKNAILIVEFARELEMQGRNAFDAAVEACRLRLRPILMTSIAFIMGVVPLVFSSGAGSEMRHAMGIAVFFGMLGVTLFGLFLTPVFYVTLRKLFPAPLHSAGKHEAPATAPHASAPAHGHQPVPGAE</sequence>
<feature type="transmembrane region" description="Helical" evidence="9">
    <location>
        <begin position="880"/>
        <end position="900"/>
    </location>
</feature>
<dbReference type="OrthoDB" id="9176627at2"/>
<comment type="subcellular location">
    <subcellularLocation>
        <location evidence="1 9">Cell inner membrane</location>
        <topology evidence="1 9">Multi-pass membrane protein</topology>
    </subcellularLocation>
</comment>
<feature type="transmembrane region" description="Helical" evidence="9">
    <location>
        <begin position="395"/>
        <end position="419"/>
    </location>
</feature>
<dbReference type="PANTHER" id="PTHR32063:SF11">
    <property type="entry name" value="CATION OR DRUG EFFLUX SYSTEM PROTEIN"/>
    <property type="match status" value="1"/>
</dbReference>
<evidence type="ECO:0000313" key="12">
    <source>
        <dbReference type="EMBL" id="ARP79701.1"/>
    </source>
</evidence>
<dbReference type="Proteomes" id="UP000194151">
    <property type="component" value="Chromosome"/>
</dbReference>
<feature type="transmembrane region" description="Helical" evidence="9">
    <location>
        <begin position="1010"/>
        <end position="1036"/>
    </location>
</feature>
<dbReference type="KEGG" id="bgv:CAL12_01920"/>
<accession>A0A1W6YF79</accession>
<evidence type="ECO:0000256" key="9">
    <source>
        <dbReference type="RuleBase" id="RU364070"/>
    </source>
</evidence>
<feature type="domain" description="SSD" evidence="11">
    <location>
        <begin position="368"/>
        <end position="497"/>
    </location>
</feature>
<keyword evidence="7 9" id="KW-1133">Transmembrane helix</keyword>
<evidence type="ECO:0000256" key="7">
    <source>
        <dbReference type="ARBA" id="ARBA00022989"/>
    </source>
</evidence>
<dbReference type="Gene3D" id="3.30.70.1320">
    <property type="entry name" value="Multidrug efflux transporter AcrB pore domain like"/>
    <property type="match status" value="1"/>
</dbReference>
<dbReference type="Pfam" id="PF00873">
    <property type="entry name" value="ACR_tran"/>
    <property type="match status" value="1"/>
</dbReference>
<dbReference type="Gene3D" id="3.30.2090.10">
    <property type="entry name" value="Multidrug efflux transporter AcrB TolC docking domain, DN and DC subdomains"/>
    <property type="match status" value="2"/>
</dbReference>
<feature type="region of interest" description="Disordered" evidence="10">
    <location>
        <begin position="1050"/>
        <end position="1073"/>
    </location>
</feature>
<dbReference type="InterPro" id="IPR004764">
    <property type="entry name" value="MdtF-like"/>
</dbReference>
<dbReference type="RefSeq" id="WP_086062934.1">
    <property type="nucleotide sequence ID" value="NZ_CP021108.1"/>
</dbReference>
<feature type="transmembrane region" description="Helical" evidence="9">
    <location>
        <begin position="342"/>
        <end position="362"/>
    </location>
</feature>
<evidence type="ECO:0000256" key="4">
    <source>
        <dbReference type="ARBA" id="ARBA00022475"/>
    </source>
</evidence>
<dbReference type="EMBL" id="CP021108">
    <property type="protein sequence ID" value="ARP79701.1"/>
    <property type="molecule type" value="Genomic_DNA"/>
</dbReference>
<evidence type="ECO:0000256" key="2">
    <source>
        <dbReference type="ARBA" id="ARBA00010942"/>
    </source>
</evidence>
<keyword evidence="5 9" id="KW-0997">Cell inner membrane</keyword>
<name>A0A1W6YF79_9BORD</name>
<dbReference type="STRING" id="1416806.CAL12_01920"/>
<dbReference type="GO" id="GO:0042910">
    <property type="term" value="F:xenobiotic transmembrane transporter activity"/>
    <property type="evidence" value="ECO:0007669"/>
    <property type="project" value="TreeGrafter"/>
</dbReference>
<keyword evidence="6 9" id="KW-0812">Transmembrane</keyword>
<evidence type="ECO:0000313" key="13">
    <source>
        <dbReference type="Proteomes" id="UP000194151"/>
    </source>
</evidence>
<evidence type="ECO:0000256" key="6">
    <source>
        <dbReference type="ARBA" id="ARBA00022692"/>
    </source>
</evidence>
<feature type="transmembrane region" description="Helical" evidence="9">
    <location>
        <begin position="440"/>
        <end position="460"/>
    </location>
</feature>
<dbReference type="GO" id="GO:0009636">
    <property type="term" value="P:response to toxic substance"/>
    <property type="evidence" value="ECO:0007669"/>
    <property type="project" value="UniProtKB-ARBA"/>
</dbReference>
<dbReference type="Gene3D" id="3.30.70.1430">
    <property type="entry name" value="Multidrug efflux transporter AcrB pore domain"/>
    <property type="match status" value="2"/>
</dbReference>
<keyword evidence="4" id="KW-1003">Cell membrane</keyword>
<dbReference type="AlphaFoldDB" id="A0A1W6YF79"/>
<dbReference type="Gene3D" id="3.30.70.1440">
    <property type="entry name" value="Multidrug efflux transporter AcrB pore domain"/>
    <property type="match status" value="1"/>
</dbReference>
<feature type="transmembrane region" description="Helical" evidence="9">
    <location>
        <begin position="472"/>
        <end position="499"/>
    </location>
</feature>
<reference evidence="12 13" key="1">
    <citation type="submission" date="2017-05" db="EMBL/GenBank/DDBJ databases">
        <title>Complete and WGS of Bordetella genogroups.</title>
        <authorList>
            <person name="Spilker T."/>
            <person name="LiPuma J."/>
        </authorList>
    </citation>
    <scope>NUCLEOTIDE SEQUENCE [LARGE SCALE GENOMIC DNA]</scope>
    <source>
        <strain evidence="12 13">AU19157</strain>
    </source>
</reference>
<keyword evidence="3 9" id="KW-0813">Transport</keyword>
<dbReference type="SUPFAM" id="SSF82693">
    <property type="entry name" value="Multidrug efflux transporter AcrB pore domain, PN1, PN2, PC1 and PC2 subdomains"/>
    <property type="match status" value="4"/>
</dbReference>
<feature type="transmembrane region" description="Helical" evidence="9">
    <location>
        <begin position="12"/>
        <end position="34"/>
    </location>
</feature>
<dbReference type="PANTHER" id="PTHR32063">
    <property type="match status" value="1"/>
</dbReference>
<dbReference type="SUPFAM" id="SSF82714">
    <property type="entry name" value="Multidrug efflux transporter AcrB TolC docking domain, DN and DC subdomains"/>
    <property type="match status" value="2"/>
</dbReference>
<dbReference type="GO" id="GO:0005886">
    <property type="term" value="C:plasma membrane"/>
    <property type="evidence" value="ECO:0007669"/>
    <property type="project" value="UniProtKB-SubCell"/>
</dbReference>
<feature type="transmembrane region" description="Helical" evidence="9">
    <location>
        <begin position="907"/>
        <end position="927"/>
    </location>
</feature>
<feature type="transmembrane region" description="Helical" evidence="9">
    <location>
        <begin position="977"/>
        <end position="998"/>
    </location>
</feature>
<dbReference type="InterPro" id="IPR001036">
    <property type="entry name" value="Acrflvin-R"/>
</dbReference>
<evidence type="ECO:0000259" key="11">
    <source>
        <dbReference type="PROSITE" id="PS50156"/>
    </source>
</evidence>
<comment type="similarity">
    <text evidence="2 9">Belongs to the resistance-nodulation-cell division (RND) (TC 2.A.6) family.</text>
</comment>
<dbReference type="NCBIfam" id="TIGR00915">
    <property type="entry name" value="2A0602"/>
    <property type="match status" value="1"/>
</dbReference>
<evidence type="ECO:0000256" key="1">
    <source>
        <dbReference type="ARBA" id="ARBA00004429"/>
    </source>
</evidence>
<dbReference type="FunFam" id="1.20.1640.10:FF:000001">
    <property type="entry name" value="Efflux pump membrane transporter"/>
    <property type="match status" value="1"/>
</dbReference>
<protein>
    <recommendedName>
        <fullName evidence="9">Efflux pump membrane transporter</fullName>
    </recommendedName>
</protein>
<gene>
    <name evidence="12" type="ORF">CAL12_01920</name>
</gene>
<evidence type="ECO:0000256" key="10">
    <source>
        <dbReference type="SAM" id="MobiDB-lite"/>
    </source>
</evidence>
<keyword evidence="13" id="KW-1185">Reference proteome</keyword>
<dbReference type="PROSITE" id="PS50156">
    <property type="entry name" value="SSD"/>
    <property type="match status" value="1"/>
</dbReference>
<evidence type="ECO:0000256" key="3">
    <source>
        <dbReference type="ARBA" id="ARBA00022448"/>
    </source>
</evidence>
<dbReference type="GO" id="GO:0015562">
    <property type="term" value="F:efflux transmembrane transporter activity"/>
    <property type="evidence" value="ECO:0007669"/>
    <property type="project" value="InterPro"/>
</dbReference>
<proteinExistence type="inferred from homology"/>
<feature type="transmembrane region" description="Helical" evidence="9">
    <location>
        <begin position="550"/>
        <end position="571"/>
    </location>
</feature>
<dbReference type="PRINTS" id="PR00702">
    <property type="entry name" value="ACRIFLAVINRP"/>
</dbReference>
<evidence type="ECO:0000256" key="5">
    <source>
        <dbReference type="ARBA" id="ARBA00022519"/>
    </source>
</evidence>